<dbReference type="InterPro" id="IPR036162">
    <property type="entry name" value="Resolvase-like_N_sf"/>
</dbReference>
<accession>A0A6I4UKC9</accession>
<reference evidence="9 12" key="2">
    <citation type="submission" date="2020-08" db="EMBL/GenBank/DDBJ databases">
        <title>Genomic Encyclopedia of Type Strains, Phase IV (KMG-IV): sequencing the most valuable type-strain genomes for metagenomic binning, comparative biology and taxonomic classification.</title>
        <authorList>
            <person name="Goeker M."/>
        </authorList>
    </citation>
    <scope>NUCLEOTIDE SEQUENCE [LARGE SCALE GENOMIC DNA]</scope>
    <source>
        <strain evidence="9 12">DSM 8510</strain>
    </source>
</reference>
<dbReference type="FunFam" id="3.40.50.1390:FF:000001">
    <property type="entry name" value="DNA recombinase"/>
    <property type="match status" value="1"/>
</dbReference>
<dbReference type="GO" id="GO:0003677">
    <property type="term" value="F:DNA binding"/>
    <property type="evidence" value="ECO:0007669"/>
    <property type="project" value="UniProtKB-KW"/>
</dbReference>
<dbReference type="Proteomes" id="UP000548685">
    <property type="component" value="Unassembled WGS sequence"/>
</dbReference>
<dbReference type="SUPFAM" id="SSF53041">
    <property type="entry name" value="Resolvase-like"/>
    <property type="match status" value="1"/>
</dbReference>
<dbReference type="InterPro" id="IPR050639">
    <property type="entry name" value="SSR_resolvase"/>
</dbReference>
<evidence type="ECO:0000256" key="2">
    <source>
        <dbReference type="ARBA" id="ARBA00022908"/>
    </source>
</evidence>
<dbReference type="OrthoDB" id="114045at2"/>
<name>A0A6I4UKC9_9SPHN</name>
<gene>
    <name evidence="9" type="ORF">FHS52_000005</name>
    <name evidence="10" type="ORF">GRI59_06560</name>
</gene>
<sequence>MTTIIGYARASTEDQDCSIQEEALSAAGCTVVRSEKKSGTTRQGREQLDTILDFLHHGDTLVVTRIDRLARSVKDLEDIVETIRAKGAHLQATEQPIDTTTPAGIAFLQMLGVFAQFETALRKERQMEGIAKAKAAGAYKGRKPSVPIDEVRRLKSEGLNPTQISKELKIGRASVYRVLGA</sequence>
<dbReference type="EMBL" id="WTYB01000001">
    <property type="protein sequence ID" value="MXP38274.1"/>
    <property type="molecule type" value="Genomic_DNA"/>
</dbReference>
<feature type="domain" description="Resolvase/invertase-type recombinase catalytic" evidence="8">
    <location>
        <begin position="3"/>
        <end position="137"/>
    </location>
</feature>
<feature type="active site" description="O-(5'-phospho-DNA)-serine intermediate" evidence="6 7">
    <location>
        <position position="11"/>
    </location>
</feature>
<dbReference type="InterPro" id="IPR006118">
    <property type="entry name" value="Recombinase_CS"/>
</dbReference>
<dbReference type="PANTHER" id="PTHR30461:SF26">
    <property type="entry name" value="RESOLVASE HOMOLOG YNEB"/>
    <property type="match status" value="1"/>
</dbReference>
<dbReference type="SMART" id="SM00857">
    <property type="entry name" value="Resolvase"/>
    <property type="match status" value="1"/>
</dbReference>
<dbReference type="InterPro" id="IPR009057">
    <property type="entry name" value="Homeodomain-like_sf"/>
</dbReference>
<dbReference type="PROSITE" id="PS51736">
    <property type="entry name" value="RECOMBINASES_3"/>
    <property type="match status" value="1"/>
</dbReference>
<dbReference type="RefSeq" id="WP_160760334.1">
    <property type="nucleotide sequence ID" value="NZ_BAAADZ010000002.1"/>
</dbReference>
<keyword evidence="5" id="KW-0233">DNA recombination</keyword>
<keyword evidence="3" id="KW-0230">DNA invertase</keyword>
<evidence type="ECO:0000259" key="8">
    <source>
        <dbReference type="PROSITE" id="PS51736"/>
    </source>
</evidence>
<dbReference type="PANTHER" id="PTHR30461">
    <property type="entry name" value="DNA-INVERTASE FROM LAMBDOID PROPHAGE"/>
    <property type="match status" value="1"/>
</dbReference>
<evidence type="ECO:0000256" key="4">
    <source>
        <dbReference type="ARBA" id="ARBA00023125"/>
    </source>
</evidence>
<dbReference type="EMBL" id="JACICE010000001">
    <property type="protein sequence ID" value="MBB3774062.1"/>
    <property type="molecule type" value="Genomic_DNA"/>
</dbReference>
<evidence type="ECO:0000313" key="11">
    <source>
        <dbReference type="Proteomes" id="UP000430021"/>
    </source>
</evidence>
<dbReference type="Proteomes" id="UP000430021">
    <property type="component" value="Unassembled WGS sequence"/>
</dbReference>
<comment type="caution">
    <text evidence="10">The sequence shown here is derived from an EMBL/GenBank/DDBJ whole genome shotgun (WGS) entry which is preliminary data.</text>
</comment>
<dbReference type="GO" id="GO:0000150">
    <property type="term" value="F:DNA strand exchange activity"/>
    <property type="evidence" value="ECO:0007669"/>
    <property type="project" value="UniProtKB-KW"/>
</dbReference>
<dbReference type="Gene3D" id="1.10.10.60">
    <property type="entry name" value="Homeodomain-like"/>
    <property type="match status" value="1"/>
</dbReference>
<keyword evidence="2" id="KW-0229">DNA integration</keyword>
<dbReference type="Gene3D" id="3.40.50.1390">
    <property type="entry name" value="Resolvase, N-terminal catalytic domain"/>
    <property type="match status" value="1"/>
</dbReference>
<evidence type="ECO:0000256" key="7">
    <source>
        <dbReference type="PROSITE-ProRule" id="PRU10137"/>
    </source>
</evidence>
<dbReference type="InterPro" id="IPR006119">
    <property type="entry name" value="Resolv_N"/>
</dbReference>
<dbReference type="InterPro" id="IPR006120">
    <property type="entry name" value="Resolvase_HTH_dom"/>
</dbReference>
<dbReference type="CDD" id="cd03768">
    <property type="entry name" value="SR_ResInv"/>
    <property type="match status" value="1"/>
</dbReference>
<dbReference type="AlphaFoldDB" id="A0A6I4UKC9"/>
<dbReference type="GO" id="GO:0015074">
    <property type="term" value="P:DNA integration"/>
    <property type="evidence" value="ECO:0007669"/>
    <property type="project" value="UniProtKB-KW"/>
</dbReference>
<dbReference type="PROSITE" id="PS00398">
    <property type="entry name" value="RECOMBINASES_2"/>
    <property type="match status" value="1"/>
</dbReference>
<proteinExistence type="inferred from homology"/>
<evidence type="ECO:0000256" key="5">
    <source>
        <dbReference type="ARBA" id="ARBA00023172"/>
    </source>
</evidence>
<evidence type="ECO:0000256" key="6">
    <source>
        <dbReference type="PIRSR" id="PIRSR606118-50"/>
    </source>
</evidence>
<reference evidence="10 11" key="1">
    <citation type="submission" date="2019-12" db="EMBL/GenBank/DDBJ databases">
        <title>Genomic-based taxomic classification of the family Erythrobacteraceae.</title>
        <authorList>
            <person name="Xu L."/>
        </authorList>
    </citation>
    <scope>NUCLEOTIDE SEQUENCE [LARGE SCALE GENOMIC DNA]</scope>
    <source>
        <strain evidence="10 11">JCM 10282</strain>
    </source>
</reference>
<keyword evidence="12" id="KW-1185">Reference proteome</keyword>
<evidence type="ECO:0000313" key="12">
    <source>
        <dbReference type="Proteomes" id="UP000548685"/>
    </source>
</evidence>
<evidence type="ECO:0000256" key="3">
    <source>
        <dbReference type="ARBA" id="ARBA00023100"/>
    </source>
</evidence>
<dbReference type="Pfam" id="PF00239">
    <property type="entry name" value="Resolvase"/>
    <property type="match status" value="1"/>
</dbReference>
<dbReference type="SUPFAM" id="SSF46689">
    <property type="entry name" value="Homeodomain-like"/>
    <property type="match status" value="1"/>
</dbReference>
<organism evidence="10 11">
    <name type="scientific">Erythrobacter ramosus</name>
    <dbReference type="NCBI Taxonomy" id="35811"/>
    <lineage>
        <taxon>Bacteria</taxon>
        <taxon>Pseudomonadati</taxon>
        <taxon>Pseudomonadota</taxon>
        <taxon>Alphaproteobacteria</taxon>
        <taxon>Sphingomonadales</taxon>
        <taxon>Erythrobacteraceae</taxon>
        <taxon>Erythrobacter/Porphyrobacter group</taxon>
        <taxon>Erythrobacter</taxon>
    </lineage>
</organism>
<dbReference type="PROSITE" id="PS00397">
    <property type="entry name" value="RECOMBINASES_1"/>
    <property type="match status" value="1"/>
</dbReference>
<evidence type="ECO:0000313" key="9">
    <source>
        <dbReference type="EMBL" id="MBB3774062.1"/>
    </source>
</evidence>
<dbReference type="Pfam" id="PF02796">
    <property type="entry name" value="HTH_7"/>
    <property type="match status" value="1"/>
</dbReference>
<comment type="similarity">
    <text evidence="1">Belongs to the site-specific recombinase resolvase family.</text>
</comment>
<evidence type="ECO:0000313" key="10">
    <source>
        <dbReference type="EMBL" id="MXP38274.1"/>
    </source>
</evidence>
<protein>
    <submittedName>
        <fullName evidence="9">DNA invertase Pin-like site-specific DNA recombinase</fullName>
    </submittedName>
    <submittedName>
        <fullName evidence="10">Helix-turn-helix domain-containing protein</fullName>
    </submittedName>
</protein>
<keyword evidence="4" id="KW-0238">DNA-binding</keyword>
<evidence type="ECO:0000256" key="1">
    <source>
        <dbReference type="ARBA" id="ARBA00009913"/>
    </source>
</evidence>